<dbReference type="GO" id="GO:0005524">
    <property type="term" value="F:ATP binding"/>
    <property type="evidence" value="ECO:0007669"/>
    <property type="project" value="UniProtKB-KW"/>
</dbReference>
<accession>A0A7J6LDY1</accession>
<feature type="region of interest" description="Disordered" evidence="8">
    <location>
        <begin position="71"/>
        <end position="124"/>
    </location>
</feature>
<evidence type="ECO:0000256" key="4">
    <source>
        <dbReference type="ARBA" id="ARBA00022598"/>
    </source>
</evidence>
<feature type="compositionally biased region" description="Low complexity" evidence="8">
    <location>
        <begin position="94"/>
        <end position="103"/>
    </location>
</feature>
<organism evidence="9 10">
    <name type="scientific">Perkinsus olseni</name>
    <name type="common">Perkinsus atlanticus</name>
    <dbReference type="NCBI Taxonomy" id="32597"/>
    <lineage>
        <taxon>Eukaryota</taxon>
        <taxon>Sar</taxon>
        <taxon>Alveolata</taxon>
        <taxon>Perkinsozoa</taxon>
        <taxon>Perkinsea</taxon>
        <taxon>Perkinsida</taxon>
        <taxon>Perkinsidae</taxon>
        <taxon>Perkinsus</taxon>
    </lineage>
</organism>
<dbReference type="UniPathway" id="UPA00193"/>
<feature type="compositionally biased region" description="Polar residues" evidence="8">
    <location>
        <begin position="108"/>
        <end position="117"/>
    </location>
</feature>
<dbReference type="GO" id="GO:0004329">
    <property type="term" value="F:formate-tetrahydrofolate ligase activity"/>
    <property type="evidence" value="ECO:0007669"/>
    <property type="project" value="UniProtKB-EC"/>
</dbReference>
<dbReference type="CDD" id="cd00477">
    <property type="entry name" value="FTHFS"/>
    <property type="match status" value="1"/>
</dbReference>
<dbReference type="InterPro" id="IPR000559">
    <property type="entry name" value="Formate_THF_ligase"/>
</dbReference>
<dbReference type="Proteomes" id="UP000570595">
    <property type="component" value="Unassembled WGS sequence"/>
</dbReference>
<dbReference type="OrthoDB" id="5126881at2759"/>
<evidence type="ECO:0000256" key="1">
    <source>
        <dbReference type="ARBA" id="ARBA00004777"/>
    </source>
</evidence>
<evidence type="ECO:0000256" key="7">
    <source>
        <dbReference type="SAM" id="Coils"/>
    </source>
</evidence>
<reference evidence="9 10" key="1">
    <citation type="submission" date="2020-04" db="EMBL/GenBank/DDBJ databases">
        <title>Perkinsus olseni comparative genomics.</title>
        <authorList>
            <person name="Bogema D.R."/>
        </authorList>
    </citation>
    <scope>NUCLEOTIDE SEQUENCE [LARGE SCALE GENOMIC DNA]</scope>
    <source>
        <strain evidence="9">ATCC PRA-179</strain>
    </source>
</reference>
<feature type="coiled-coil region" evidence="7">
    <location>
        <begin position="131"/>
        <end position="193"/>
    </location>
</feature>
<feature type="region of interest" description="Disordered" evidence="8">
    <location>
        <begin position="1"/>
        <end position="25"/>
    </location>
</feature>
<keyword evidence="6" id="KW-0067">ATP-binding</keyword>
<evidence type="ECO:0000256" key="2">
    <source>
        <dbReference type="ARBA" id="ARBA00012295"/>
    </source>
</evidence>
<dbReference type="PROSITE" id="PS00721">
    <property type="entry name" value="FTHFS_1"/>
    <property type="match status" value="1"/>
</dbReference>
<keyword evidence="3" id="KW-0554">One-carbon metabolism</keyword>
<dbReference type="Gene3D" id="3.40.50.300">
    <property type="entry name" value="P-loop containing nucleotide triphosphate hydrolases"/>
    <property type="match status" value="2"/>
</dbReference>
<name>A0A7J6LDY1_PEROL</name>
<dbReference type="Gene3D" id="3.30.1510.10">
    <property type="entry name" value="Domain 2, N(10)-formyltetrahydrofolate synthetase"/>
    <property type="match status" value="1"/>
</dbReference>
<dbReference type="AlphaFoldDB" id="A0A7J6LDY1"/>
<dbReference type="Gene3D" id="3.10.410.10">
    <property type="entry name" value="Formyltetrahydrofolate synthetase, domain 3"/>
    <property type="match status" value="1"/>
</dbReference>
<dbReference type="EC" id="6.3.4.3" evidence="2"/>
<sequence length="875" mass="94793">MTDEDSRALPNGPDTSSPPSSTADLTVEEILDNFRLRQKMGLTPDRVIQLEPSREDTLRLYRESVKAYEELYGPGGESERRIQSPTAGPGRGMASASPSSPASILDDTANSAANQRRGSADSELPSLYAELNTIRRDKAALEKKVSSLTESQMVLNNQRRLLSDQLETARAQAEQTKTENSRLKVEIEAMKVRRREANGHESVLARAVDRSSNSDDGKLDFYREQMSILARENQRLNTRARRFMAPSAVLPRPLSQGALQSPVPSDIEIAQSVAPLHIRNVCESLGLDDDDYDCYGKFAAKVNLSVREKLSGRPNGKYVVVTGVTPTPLGEGKSTCTVFTCIRQPSMGPTFGIKGGAAGGGYSQVIPMEDFNLHLTGDIHAISIANNLLVAQLDTRIFHENTQSNKALFDRICPVMKDGRRKVSASIVRRLQRLGLPTDVSQLDEEGVGRLVRLDIDPETIMVNRVVDVNDRMLRKVTIGQGPNEKGFTRETQVDIAVSSECMAILALATSLEDMRDRLRKMVVAYSKSGDPVTADDLGVAGAMTVLLKDTINPTLMQTLEGTPVFVHAGPFANIAHGNSSIVADQVALKLVGQDGYVLTEAGFGSDIGMEKFMDIKCRYSGLRPDAIVLVTTARALKSHGGGPPVEAGKKMNDAYTTERLDLIQNGLCNLQAHIDIGNQFGAPVVVCVNKVNTDSDAELKLIVDDALKSGAAAAVVSDHWARGGEGAVEISKKLIEVCEARTSEFKFTYPLDIPIKDKIAAICTKIYGAAAVEYEEARIESFAAELAIERFERAGLGGLPICMAKTQYSLSADASLRGRPAGFTIKVKNCRAAAGAGFIYPLLGPIMTMPGLPTRPCFYDVDIDPATGKVEGLF</sequence>
<evidence type="ECO:0000256" key="5">
    <source>
        <dbReference type="ARBA" id="ARBA00022741"/>
    </source>
</evidence>
<gene>
    <name evidence="9" type="ORF">FOZ61_006266</name>
</gene>
<dbReference type="InterPro" id="IPR020628">
    <property type="entry name" value="Formate_THF_ligase_CS"/>
</dbReference>
<dbReference type="SUPFAM" id="SSF52540">
    <property type="entry name" value="P-loop containing nucleoside triphosphate hydrolases"/>
    <property type="match status" value="1"/>
</dbReference>
<keyword evidence="5" id="KW-0547">Nucleotide-binding</keyword>
<dbReference type="EMBL" id="JABAHT010000354">
    <property type="protein sequence ID" value="KAF4657445.1"/>
    <property type="molecule type" value="Genomic_DNA"/>
</dbReference>
<dbReference type="Pfam" id="PF01268">
    <property type="entry name" value="FTHFS"/>
    <property type="match status" value="1"/>
</dbReference>
<protein>
    <recommendedName>
        <fullName evidence="2">formate--tetrahydrofolate ligase</fullName>
        <ecNumber evidence="2">6.3.4.3</ecNumber>
    </recommendedName>
</protein>
<evidence type="ECO:0000313" key="9">
    <source>
        <dbReference type="EMBL" id="KAF4657445.1"/>
    </source>
</evidence>
<evidence type="ECO:0000256" key="8">
    <source>
        <dbReference type="SAM" id="MobiDB-lite"/>
    </source>
</evidence>
<keyword evidence="4" id="KW-0436">Ligase</keyword>
<dbReference type="InterPro" id="IPR027417">
    <property type="entry name" value="P-loop_NTPase"/>
</dbReference>
<comment type="caution">
    <text evidence="9">The sequence shown here is derived from an EMBL/GenBank/DDBJ whole genome shotgun (WGS) entry which is preliminary data.</text>
</comment>
<dbReference type="HAMAP" id="MF_01543">
    <property type="entry name" value="FTHFS"/>
    <property type="match status" value="1"/>
</dbReference>
<keyword evidence="7" id="KW-0175">Coiled coil</keyword>
<evidence type="ECO:0000256" key="6">
    <source>
        <dbReference type="ARBA" id="ARBA00022840"/>
    </source>
</evidence>
<proteinExistence type="inferred from homology"/>
<evidence type="ECO:0000313" key="10">
    <source>
        <dbReference type="Proteomes" id="UP000570595"/>
    </source>
</evidence>
<dbReference type="GO" id="GO:0035999">
    <property type="term" value="P:tetrahydrofolate interconversion"/>
    <property type="evidence" value="ECO:0007669"/>
    <property type="project" value="UniProtKB-UniPathway"/>
</dbReference>
<dbReference type="FunFam" id="3.40.50.300:FF:001522">
    <property type="entry name" value="Probable MIS1-C1-tetrahydrofolate synthase, mitochondrial"/>
    <property type="match status" value="1"/>
</dbReference>
<evidence type="ECO:0000256" key="3">
    <source>
        <dbReference type="ARBA" id="ARBA00022563"/>
    </source>
</evidence>
<comment type="pathway">
    <text evidence="1">One-carbon metabolism; tetrahydrofolate interconversion.</text>
</comment>